<dbReference type="InterPro" id="IPR020843">
    <property type="entry name" value="ER"/>
</dbReference>
<dbReference type="Pfam" id="PF00107">
    <property type="entry name" value="ADH_zinc_N"/>
    <property type="match status" value="1"/>
</dbReference>
<gene>
    <name evidence="7" type="ORF">RCO7_02372</name>
</gene>
<keyword evidence="4" id="KW-0521">NADP</keyword>
<accession>A0A1E1JW14</accession>
<dbReference type="AlphaFoldDB" id="A0A1E1JW14"/>
<dbReference type="InterPro" id="IPR013149">
    <property type="entry name" value="ADH-like_C"/>
</dbReference>
<comment type="subunit">
    <text evidence="2">Monomer.</text>
</comment>
<dbReference type="SUPFAM" id="SSF51735">
    <property type="entry name" value="NAD(P)-binding Rossmann-fold domains"/>
    <property type="match status" value="1"/>
</dbReference>
<keyword evidence="3" id="KW-0547">Nucleotide-binding</keyword>
<dbReference type="EMBL" id="FJUW01000003">
    <property type="protein sequence ID" value="CZS89922.1"/>
    <property type="molecule type" value="Genomic_DNA"/>
</dbReference>
<evidence type="ECO:0000313" key="8">
    <source>
        <dbReference type="Proteomes" id="UP000178129"/>
    </source>
</evidence>
<dbReference type="SUPFAM" id="SSF50129">
    <property type="entry name" value="GroES-like"/>
    <property type="match status" value="1"/>
</dbReference>
<comment type="caution">
    <text evidence="7">The sequence shown here is derived from an EMBL/GenBank/DDBJ whole genome shotgun (WGS) entry which is preliminary data.</text>
</comment>
<dbReference type="SMART" id="SM00829">
    <property type="entry name" value="PKS_ER"/>
    <property type="match status" value="1"/>
</dbReference>
<organism evidence="7 8">
    <name type="scientific">Rhynchosporium graminicola</name>
    <dbReference type="NCBI Taxonomy" id="2792576"/>
    <lineage>
        <taxon>Eukaryota</taxon>
        <taxon>Fungi</taxon>
        <taxon>Dikarya</taxon>
        <taxon>Ascomycota</taxon>
        <taxon>Pezizomycotina</taxon>
        <taxon>Leotiomycetes</taxon>
        <taxon>Helotiales</taxon>
        <taxon>Ploettnerulaceae</taxon>
        <taxon>Rhynchosporium</taxon>
    </lineage>
</organism>
<comment type="similarity">
    <text evidence="1">Belongs to the zinc-containing alcohol dehydrogenase family.</text>
</comment>
<dbReference type="Pfam" id="PF08240">
    <property type="entry name" value="ADH_N"/>
    <property type="match status" value="1"/>
</dbReference>
<protein>
    <submittedName>
        <fullName evidence="7">Related to toxD protein</fullName>
    </submittedName>
</protein>
<evidence type="ECO:0000256" key="4">
    <source>
        <dbReference type="ARBA" id="ARBA00022857"/>
    </source>
</evidence>
<evidence type="ECO:0000256" key="5">
    <source>
        <dbReference type="ARBA" id="ARBA00023002"/>
    </source>
</evidence>
<dbReference type="FunCoup" id="A0A1E1JW14">
    <property type="interactions" value="227"/>
</dbReference>
<sequence length="362" mass="38489">MPHQTDPIPAKQSAIIALPNGELGVSNDVPVPHVDDDLVLVKTVAVAVNPVDAKMVGPMASTGAISGCDFAGIVVKIGAKSGEYLKIGDRVAGVVHPMNPMRPDIGAFAEYVGATADFTLRLPENMSLSTGASLGTGVGTMGLALFNHLQLPNTPDNPGSFPANKPCYVLVYGGSTASGTLAIQLIRHAGLTPIATCSPRSNALVESYGAEKCFDYHSPTCAKEIKAYTKNGLRYTMDCIVEADTMTLCYESIGRSGGRYTALEPYPEYIASTRKTVVANWVLGPSILGTKIGWPAPFGREGDLSLRVFGKKWFQTAQKLLDEGEIKPHPVRVSDSGFAGVFDGLELLRNKMISGEKLVYNL</sequence>
<reference evidence="8" key="1">
    <citation type="submission" date="2016-03" db="EMBL/GenBank/DDBJ databases">
        <authorList>
            <person name="Ploux O."/>
        </authorList>
    </citation>
    <scope>NUCLEOTIDE SEQUENCE [LARGE SCALE GENOMIC DNA]</scope>
    <source>
        <strain evidence="8">UK7</strain>
    </source>
</reference>
<dbReference type="InterPro" id="IPR036291">
    <property type="entry name" value="NAD(P)-bd_dom_sf"/>
</dbReference>
<keyword evidence="8" id="KW-1185">Reference proteome</keyword>
<evidence type="ECO:0000256" key="1">
    <source>
        <dbReference type="ARBA" id="ARBA00008072"/>
    </source>
</evidence>
<evidence type="ECO:0000256" key="3">
    <source>
        <dbReference type="ARBA" id="ARBA00022741"/>
    </source>
</evidence>
<dbReference type="InterPro" id="IPR047122">
    <property type="entry name" value="Trans-enoyl_RdTase-like"/>
</dbReference>
<dbReference type="CDD" id="cd08249">
    <property type="entry name" value="enoyl_reductase_like"/>
    <property type="match status" value="1"/>
</dbReference>
<keyword evidence="5" id="KW-0560">Oxidoreductase</keyword>
<evidence type="ECO:0000259" key="6">
    <source>
        <dbReference type="SMART" id="SM00829"/>
    </source>
</evidence>
<dbReference type="Proteomes" id="UP000178129">
    <property type="component" value="Unassembled WGS sequence"/>
</dbReference>
<name>A0A1E1JW14_9HELO</name>
<dbReference type="STRING" id="914237.A0A1E1JW14"/>
<dbReference type="Gene3D" id="3.90.180.10">
    <property type="entry name" value="Medium-chain alcohol dehydrogenases, catalytic domain"/>
    <property type="match status" value="1"/>
</dbReference>
<evidence type="ECO:0000313" key="7">
    <source>
        <dbReference type="EMBL" id="CZS89922.1"/>
    </source>
</evidence>
<dbReference type="GO" id="GO:0016651">
    <property type="term" value="F:oxidoreductase activity, acting on NAD(P)H"/>
    <property type="evidence" value="ECO:0007669"/>
    <property type="project" value="InterPro"/>
</dbReference>
<dbReference type="Gene3D" id="3.40.50.720">
    <property type="entry name" value="NAD(P)-binding Rossmann-like Domain"/>
    <property type="match status" value="1"/>
</dbReference>
<dbReference type="InParanoid" id="A0A1E1JW14"/>
<dbReference type="GO" id="GO:0000166">
    <property type="term" value="F:nucleotide binding"/>
    <property type="evidence" value="ECO:0007669"/>
    <property type="project" value="UniProtKB-KW"/>
</dbReference>
<proteinExistence type="inferred from homology"/>
<evidence type="ECO:0000256" key="2">
    <source>
        <dbReference type="ARBA" id="ARBA00011245"/>
    </source>
</evidence>
<dbReference type="PANTHER" id="PTHR45348">
    <property type="entry name" value="HYPOTHETICAL OXIDOREDUCTASE (EUROFUNG)"/>
    <property type="match status" value="1"/>
</dbReference>
<dbReference type="InterPro" id="IPR013154">
    <property type="entry name" value="ADH-like_N"/>
</dbReference>
<feature type="domain" description="Enoyl reductase (ER)" evidence="6">
    <location>
        <begin position="21"/>
        <end position="359"/>
    </location>
</feature>
<dbReference type="InterPro" id="IPR011032">
    <property type="entry name" value="GroES-like_sf"/>
</dbReference>
<dbReference type="PANTHER" id="PTHR45348:SF1">
    <property type="entry name" value="TRANS-ENOYL REDUCTASE STHE"/>
    <property type="match status" value="1"/>
</dbReference>